<comment type="caution">
    <text evidence="1">The sequence shown here is derived from an EMBL/GenBank/DDBJ whole genome shotgun (WGS) entry which is preliminary data.</text>
</comment>
<organism evidence="1 2">
    <name type="scientific">Sporosarcina psychrophila</name>
    <name type="common">Bacillus psychrophilus</name>
    <dbReference type="NCBI Taxonomy" id="1476"/>
    <lineage>
        <taxon>Bacteria</taxon>
        <taxon>Bacillati</taxon>
        <taxon>Bacillota</taxon>
        <taxon>Bacilli</taxon>
        <taxon>Bacillales</taxon>
        <taxon>Caryophanaceae</taxon>
        <taxon>Sporosarcina</taxon>
    </lineage>
</organism>
<evidence type="ECO:0000313" key="1">
    <source>
        <dbReference type="EMBL" id="HJF30621.1"/>
    </source>
</evidence>
<reference evidence="1" key="2">
    <citation type="submission" date="2021-09" db="EMBL/GenBank/DDBJ databases">
        <authorList>
            <person name="Gilroy R."/>
        </authorList>
    </citation>
    <scope>NUCLEOTIDE SEQUENCE</scope>
    <source>
        <strain evidence="1">CHK171-7178</strain>
    </source>
</reference>
<sequence length="91" mass="10234">MSQRIRLERFSLKDLLEGKNISAIDETSLEEIAFLICRGGGPKATGLDEKTALFQTIDCYDAVISTDISRVDSIKGLHKIILHFVYNLITY</sequence>
<proteinExistence type="predicted"/>
<reference evidence="1" key="1">
    <citation type="journal article" date="2021" name="PeerJ">
        <title>Extensive microbial diversity within the chicken gut microbiome revealed by metagenomics and culture.</title>
        <authorList>
            <person name="Gilroy R."/>
            <person name="Ravi A."/>
            <person name="Getino M."/>
            <person name="Pursley I."/>
            <person name="Horton D.L."/>
            <person name="Alikhan N.F."/>
            <person name="Baker D."/>
            <person name="Gharbi K."/>
            <person name="Hall N."/>
            <person name="Watson M."/>
            <person name="Adriaenssens E.M."/>
            <person name="Foster-Nyarko E."/>
            <person name="Jarju S."/>
            <person name="Secka A."/>
            <person name="Antonio M."/>
            <person name="Oren A."/>
            <person name="Chaudhuri R.R."/>
            <person name="La Ragione R."/>
            <person name="Hildebrand F."/>
            <person name="Pallen M.J."/>
        </authorList>
    </citation>
    <scope>NUCLEOTIDE SEQUENCE</scope>
    <source>
        <strain evidence="1">CHK171-7178</strain>
    </source>
</reference>
<protein>
    <submittedName>
        <fullName evidence="1">Uncharacterized protein</fullName>
    </submittedName>
</protein>
<evidence type="ECO:0000313" key="2">
    <source>
        <dbReference type="Proteomes" id="UP000698173"/>
    </source>
</evidence>
<accession>A0A921FX43</accession>
<gene>
    <name evidence="1" type="ORF">K8V56_02430</name>
</gene>
<dbReference type="AlphaFoldDB" id="A0A921FX43"/>
<dbReference type="Proteomes" id="UP000698173">
    <property type="component" value="Unassembled WGS sequence"/>
</dbReference>
<name>A0A921FX43_SPOPS</name>
<dbReference type="EMBL" id="DYWT01000038">
    <property type="protein sequence ID" value="HJF30621.1"/>
    <property type="molecule type" value="Genomic_DNA"/>
</dbReference>